<proteinExistence type="predicted"/>
<sequence length="285" mass="32301">VTASDARMEIPPEDLASLSNIERRALLFARWLNASPIQRVSHWLNTTIHRRWVQLFTGRRVHLVGMDKMAAMRPDRGVLLASNHRSFFDQIVIATYLYKHVDTWPRFYFPVRSEFFYDSPLGFFLNVALTSCTMFPPIFRPRDKRGVTRAGLNFLAQELQSPATLCGIHPEGTRGKGPDPYELLPAEPGFGRVVLQALPIVVPVFIGGLSNDIAREVRQNFGARDPVIILFGDPVDLSDFDDEDPRLLRNQVKVGRRVLQDVAQLAEQEKQVRQELQSESAAPPD</sequence>
<dbReference type="Pfam" id="PF01553">
    <property type="entry name" value="Acyltransferase"/>
    <property type="match status" value="1"/>
</dbReference>
<reference evidence="4" key="1">
    <citation type="submission" date="2018-05" db="EMBL/GenBank/DDBJ databases">
        <authorList>
            <person name="Lanie J.A."/>
            <person name="Ng W.-L."/>
            <person name="Kazmierczak K.M."/>
            <person name="Andrzejewski T.M."/>
            <person name="Davidsen T.M."/>
            <person name="Wayne K.J."/>
            <person name="Tettelin H."/>
            <person name="Glass J.I."/>
            <person name="Rusch D."/>
            <person name="Podicherti R."/>
            <person name="Tsui H.-C.T."/>
            <person name="Winkler M.E."/>
        </authorList>
    </citation>
    <scope>NUCLEOTIDE SEQUENCE</scope>
</reference>
<dbReference type="SMART" id="SM00563">
    <property type="entry name" value="PlsC"/>
    <property type="match status" value="1"/>
</dbReference>
<dbReference type="GO" id="GO:0006654">
    <property type="term" value="P:phosphatidic acid biosynthetic process"/>
    <property type="evidence" value="ECO:0007669"/>
    <property type="project" value="TreeGrafter"/>
</dbReference>
<evidence type="ECO:0000313" key="4">
    <source>
        <dbReference type="EMBL" id="SVB20098.1"/>
    </source>
</evidence>
<dbReference type="EMBL" id="UINC01032438">
    <property type="protein sequence ID" value="SVB20098.1"/>
    <property type="molecule type" value="Genomic_DNA"/>
</dbReference>
<gene>
    <name evidence="4" type="ORF">METZ01_LOCUS172952</name>
</gene>
<evidence type="ECO:0000256" key="2">
    <source>
        <dbReference type="ARBA" id="ARBA00023315"/>
    </source>
</evidence>
<name>A0A382C205_9ZZZZ</name>
<dbReference type="GO" id="GO:0003841">
    <property type="term" value="F:1-acylglycerol-3-phosphate O-acyltransferase activity"/>
    <property type="evidence" value="ECO:0007669"/>
    <property type="project" value="TreeGrafter"/>
</dbReference>
<dbReference type="AlphaFoldDB" id="A0A382C205"/>
<feature type="domain" description="Phospholipid/glycerol acyltransferase" evidence="3">
    <location>
        <begin position="78"/>
        <end position="209"/>
    </location>
</feature>
<protein>
    <recommendedName>
        <fullName evidence="3">Phospholipid/glycerol acyltransferase domain-containing protein</fullName>
    </recommendedName>
</protein>
<dbReference type="InterPro" id="IPR002123">
    <property type="entry name" value="Plipid/glycerol_acylTrfase"/>
</dbReference>
<keyword evidence="1" id="KW-0808">Transferase</keyword>
<dbReference type="PANTHER" id="PTHR10434:SF11">
    <property type="entry name" value="1-ACYL-SN-GLYCEROL-3-PHOSPHATE ACYLTRANSFERASE"/>
    <property type="match status" value="1"/>
</dbReference>
<dbReference type="SUPFAM" id="SSF69593">
    <property type="entry name" value="Glycerol-3-phosphate (1)-acyltransferase"/>
    <property type="match status" value="1"/>
</dbReference>
<dbReference type="PANTHER" id="PTHR10434">
    <property type="entry name" value="1-ACYL-SN-GLYCEROL-3-PHOSPHATE ACYLTRANSFERASE"/>
    <property type="match status" value="1"/>
</dbReference>
<organism evidence="4">
    <name type="scientific">marine metagenome</name>
    <dbReference type="NCBI Taxonomy" id="408172"/>
    <lineage>
        <taxon>unclassified sequences</taxon>
        <taxon>metagenomes</taxon>
        <taxon>ecological metagenomes</taxon>
    </lineage>
</organism>
<feature type="non-terminal residue" evidence="4">
    <location>
        <position position="1"/>
    </location>
</feature>
<evidence type="ECO:0000259" key="3">
    <source>
        <dbReference type="SMART" id="SM00563"/>
    </source>
</evidence>
<accession>A0A382C205</accession>
<evidence type="ECO:0000256" key="1">
    <source>
        <dbReference type="ARBA" id="ARBA00022679"/>
    </source>
</evidence>
<dbReference type="CDD" id="cd07989">
    <property type="entry name" value="LPLAT_AGPAT-like"/>
    <property type="match status" value="1"/>
</dbReference>
<keyword evidence="2" id="KW-0012">Acyltransferase</keyword>